<evidence type="ECO:0000256" key="3">
    <source>
        <dbReference type="ARBA" id="ARBA00022553"/>
    </source>
</evidence>
<gene>
    <name evidence="11" type="ORF">CLV67_12082</name>
</gene>
<keyword evidence="9" id="KW-0812">Transmembrane</keyword>
<protein>
    <recommendedName>
        <fullName evidence="2">histidine kinase</fullName>
        <ecNumber evidence="2">2.7.13.3</ecNumber>
    </recommendedName>
</protein>
<dbReference type="GO" id="GO:0005524">
    <property type="term" value="F:ATP binding"/>
    <property type="evidence" value="ECO:0007669"/>
    <property type="project" value="UniProtKB-KW"/>
</dbReference>
<evidence type="ECO:0000256" key="7">
    <source>
        <dbReference type="ARBA" id="ARBA00022840"/>
    </source>
</evidence>
<keyword evidence="9" id="KW-1133">Transmembrane helix</keyword>
<feature type="transmembrane region" description="Helical" evidence="9">
    <location>
        <begin position="109"/>
        <end position="131"/>
    </location>
</feature>
<dbReference type="SMART" id="SM00387">
    <property type="entry name" value="HATPase_c"/>
    <property type="match status" value="1"/>
</dbReference>
<dbReference type="AlphaFoldDB" id="A0A2T0K0F5"/>
<evidence type="ECO:0000256" key="8">
    <source>
        <dbReference type="ARBA" id="ARBA00023012"/>
    </source>
</evidence>
<evidence type="ECO:0000256" key="1">
    <source>
        <dbReference type="ARBA" id="ARBA00000085"/>
    </source>
</evidence>
<dbReference type="InterPro" id="IPR055558">
    <property type="entry name" value="DUF7134"/>
</dbReference>
<dbReference type="InterPro" id="IPR036890">
    <property type="entry name" value="HATPase_C_sf"/>
</dbReference>
<keyword evidence="7" id="KW-0067">ATP-binding</keyword>
<evidence type="ECO:0000256" key="2">
    <source>
        <dbReference type="ARBA" id="ARBA00012438"/>
    </source>
</evidence>
<reference evidence="11 12" key="1">
    <citation type="submission" date="2018-03" db="EMBL/GenBank/DDBJ databases">
        <title>Genomic Encyclopedia of Archaeal and Bacterial Type Strains, Phase II (KMG-II): from individual species to whole genera.</title>
        <authorList>
            <person name="Goeker M."/>
        </authorList>
    </citation>
    <scope>NUCLEOTIDE SEQUENCE [LARGE SCALE GENOMIC DNA]</scope>
    <source>
        <strain evidence="11 12">DSM 43146</strain>
    </source>
</reference>
<evidence type="ECO:0000313" key="11">
    <source>
        <dbReference type="EMBL" id="PRX16267.1"/>
    </source>
</evidence>
<evidence type="ECO:0000256" key="4">
    <source>
        <dbReference type="ARBA" id="ARBA00022679"/>
    </source>
</evidence>
<dbReference type="PANTHER" id="PTHR24421">
    <property type="entry name" value="NITRATE/NITRITE SENSOR PROTEIN NARX-RELATED"/>
    <property type="match status" value="1"/>
</dbReference>
<keyword evidence="6 11" id="KW-0418">Kinase</keyword>
<dbReference type="Pfam" id="PF07730">
    <property type="entry name" value="HisKA_3"/>
    <property type="match status" value="1"/>
</dbReference>
<evidence type="ECO:0000256" key="6">
    <source>
        <dbReference type="ARBA" id="ARBA00022777"/>
    </source>
</evidence>
<keyword evidence="3" id="KW-0597">Phosphoprotein</keyword>
<dbReference type="Gene3D" id="1.20.5.1930">
    <property type="match status" value="1"/>
</dbReference>
<dbReference type="EC" id="2.7.13.3" evidence="2"/>
<keyword evidence="5" id="KW-0547">Nucleotide-binding</keyword>
<dbReference type="GO" id="GO:0046983">
    <property type="term" value="F:protein dimerization activity"/>
    <property type="evidence" value="ECO:0007669"/>
    <property type="project" value="InterPro"/>
</dbReference>
<keyword evidence="4" id="KW-0808">Transferase</keyword>
<comment type="catalytic activity">
    <reaction evidence="1">
        <text>ATP + protein L-histidine = ADP + protein N-phospho-L-histidine.</text>
        <dbReference type="EC" id="2.7.13.3"/>
    </reaction>
</comment>
<keyword evidence="8" id="KW-0902">Two-component regulatory system</keyword>
<dbReference type="Gene3D" id="3.30.565.10">
    <property type="entry name" value="Histidine kinase-like ATPase, C-terminal domain"/>
    <property type="match status" value="1"/>
</dbReference>
<dbReference type="InterPro" id="IPR011712">
    <property type="entry name" value="Sig_transdc_His_kin_sub3_dim/P"/>
</dbReference>
<proteinExistence type="predicted"/>
<evidence type="ECO:0000313" key="12">
    <source>
        <dbReference type="Proteomes" id="UP000239415"/>
    </source>
</evidence>
<dbReference type="GO" id="GO:0000155">
    <property type="term" value="F:phosphorelay sensor kinase activity"/>
    <property type="evidence" value="ECO:0007669"/>
    <property type="project" value="InterPro"/>
</dbReference>
<feature type="domain" description="Histidine kinase/HSP90-like ATPase" evidence="10">
    <location>
        <begin position="300"/>
        <end position="392"/>
    </location>
</feature>
<dbReference type="CDD" id="cd16917">
    <property type="entry name" value="HATPase_UhpB-NarQ-NarX-like"/>
    <property type="match status" value="1"/>
</dbReference>
<comment type="caution">
    <text evidence="11">The sequence shown here is derived from an EMBL/GenBank/DDBJ whole genome shotgun (WGS) entry which is preliminary data.</text>
</comment>
<dbReference type="Proteomes" id="UP000239415">
    <property type="component" value="Unassembled WGS sequence"/>
</dbReference>
<dbReference type="InterPro" id="IPR050482">
    <property type="entry name" value="Sensor_HK_TwoCompSys"/>
</dbReference>
<evidence type="ECO:0000259" key="10">
    <source>
        <dbReference type="SMART" id="SM00387"/>
    </source>
</evidence>
<dbReference type="InterPro" id="IPR003594">
    <property type="entry name" value="HATPase_dom"/>
</dbReference>
<dbReference type="SUPFAM" id="SSF55874">
    <property type="entry name" value="ATPase domain of HSP90 chaperone/DNA topoisomerase II/histidine kinase"/>
    <property type="match status" value="1"/>
</dbReference>
<dbReference type="PANTHER" id="PTHR24421:SF10">
    <property type="entry name" value="NITRATE_NITRITE SENSOR PROTEIN NARQ"/>
    <property type="match status" value="1"/>
</dbReference>
<dbReference type="RefSeq" id="WP_239166726.1">
    <property type="nucleotide sequence ID" value="NZ_BOMO01000133.1"/>
</dbReference>
<keyword evidence="9" id="KW-0472">Membrane</keyword>
<evidence type="ECO:0000256" key="5">
    <source>
        <dbReference type="ARBA" id="ARBA00022741"/>
    </source>
</evidence>
<evidence type="ECO:0000256" key="9">
    <source>
        <dbReference type="SAM" id="Phobius"/>
    </source>
</evidence>
<feature type="transmembrane region" description="Helical" evidence="9">
    <location>
        <begin position="64"/>
        <end position="97"/>
    </location>
</feature>
<keyword evidence="12" id="KW-1185">Reference proteome</keyword>
<accession>A0A2T0K0F5</accession>
<organism evidence="11 12">
    <name type="scientific">Actinoplanes italicus</name>
    <dbReference type="NCBI Taxonomy" id="113567"/>
    <lineage>
        <taxon>Bacteria</taxon>
        <taxon>Bacillati</taxon>
        <taxon>Actinomycetota</taxon>
        <taxon>Actinomycetes</taxon>
        <taxon>Micromonosporales</taxon>
        <taxon>Micromonosporaceae</taxon>
        <taxon>Actinoplanes</taxon>
    </lineage>
</organism>
<dbReference type="EMBL" id="PVMZ01000020">
    <property type="protein sequence ID" value="PRX16267.1"/>
    <property type="molecule type" value="Genomic_DNA"/>
</dbReference>
<sequence>MTPPDRSEVRGALIDVPVAAVLTHQIATATLDAPGPDYTGPAAVAWLTAAALCLPLPARRRWPLPVFVLVTAVAVVATAAGVVGFGVIFLSWVPVALALYSASATTRWIVAVSIAPGALAAPAVAIVWLYQRTGVTSTDAPGSEAPLWWEIETGLVVVMLTAAWATGCVIRWRRDVAAESARRLARDAVADERLRIARELHDIVGHSLSLIAVKATVANHIAEERPAETRAALLTIEKTSRSALTEIRRLLDVLREDDDPAADLAPSPGTAELPELVERLRPAGPRIDLDLSGADELPAAVGLTVYRLVQESLTNVIKHADATRCRVEVRAADGTVHIEVTDDGRGARNPRRPGGQGLIGMRERVTMYGGSLTTGTGPDGGFRVVAAVPYTAEEPA</sequence>
<dbReference type="Pfam" id="PF02518">
    <property type="entry name" value="HATPase_c"/>
    <property type="match status" value="1"/>
</dbReference>
<dbReference type="GO" id="GO:0016020">
    <property type="term" value="C:membrane"/>
    <property type="evidence" value="ECO:0007669"/>
    <property type="project" value="InterPro"/>
</dbReference>
<name>A0A2T0K0F5_9ACTN</name>
<dbReference type="Pfam" id="PF23539">
    <property type="entry name" value="DUF7134"/>
    <property type="match status" value="1"/>
</dbReference>